<feature type="transmembrane region" description="Helical" evidence="8">
    <location>
        <begin position="137"/>
        <end position="155"/>
    </location>
</feature>
<dbReference type="InterPro" id="IPR005829">
    <property type="entry name" value="Sugar_transporter_CS"/>
</dbReference>
<comment type="similarity">
    <text evidence="2">Belongs to the major facilitator superfamily.</text>
</comment>
<sequence>MSAARKPGISARQIAVGLAGFFAFINLYSMQSILPLLSAEFGAGAASISQIMTASTLAVALTAPFTGTVADVLGRKRVIVTAMLLLGIPTVMCALAPDLHTLVIWRFIQGLVLPPVFAVTIAYIGDEWEPHEVTSAAGVYTSGAALGGFAGRFFTGVLADLIGWRNGLMVIAALTLAGAIAMMLLLPRETKFVRSEGLIASGRQMLQHFRNGQLLATYAVGFGVLFCFVLTFTYINFRLAAPPYNLSPTWLGAIFVVYLVGSGLTPLAGRAVGRFGRRQFVIPVLFVWMGGMVLTLATPLWLVLLGLTVCAAAGLMCQTISTGFVTVTAKSGRSSAVGLYVTSFYTGGAFGAALGGVAWTIGGWPACVALLVAMMTIMMATVYFLWAGRTPPVAPTGSP</sequence>
<reference evidence="11" key="1">
    <citation type="submission" date="2018-08" db="EMBL/GenBank/DDBJ databases">
        <authorList>
            <person name="Kim S.-J."/>
            <person name="Jung G.-Y."/>
        </authorList>
    </citation>
    <scope>NUCLEOTIDE SEQUENCE [LARGE SCALE GENOMIC DNA]</scope>
    <source>
        <strain evidence="11">GY_H</strain>
    </source>
</reference>
<feature type="transmembrane region" description="Helical" evidence="8">
    <location>
        <begin position="249"/>
        <end position="268"/>
    </location>
</feature>
<feature type="transmembrane region" description="Helical" evidence="8">
    <location>
        <begin position="167"/>
        <end position="186"/>
    </location>
</feature>
<feature type="transmembrane region" description="Helical" evidence="8">
    <location>
        <begin position="280"/>
        <end position="297"/>
    </location>
</feature>
<evidence type="ECO:0000256" key="7">
    <source>
        <dbReference type="ARBA" id="ARBA00023136"/>
    </source>
</evidence>
<feature type="transmembrane region" description="Helical" evidence="8">
    <location>
        <begin position="103"/>
        <end position="125"/>
    </location>
</feature>
<evidence type="ECO:0000259" key="9">
    <source>
        <dbReference type="PROSITE" id="PS50850"/>
    </source>
</evidence>
<comment type="subcellular location">
    <subcellularLocation>
        <location evidence="1">Cell membrane</location>
        <topology evidence="1">Multi-pass membrane protein</topology>
    </subcellularLocation>
</comment>
<dbReference type="RefSeq" id="WP_115516820.1">
    <property type="nucleotide sequence ID" value="NZ_QRGO01000001.1"/>
</dbReference>
<evidence type="ECO:0000313" key="10">
    <source>
        <dbReference type="EMBL" id="RDV04795.1"/>
    </source>
</evidence>
<evidence type="ECO:0000313" key="11">
    <source>
        <dbReference type="Proteomes" id="UP000263993"/>
    </source>
</evidence>
<evidence type="ECO:0000256" key="2">
    <source>
        <dbReference type="ARBA" id="ARBA00008335"/>
    </source>
</evidence>
<keyword evidence="6 8" id="KW-1133">Transmembrane helix</keyword>
<comment type="caution">
    <text evidence="10">The sequence shown here is derived from an EMBL/GenBank/DDBJ whole genome shotgun (WGS) entry which is preliminary data.</text>
</comment>
<dbReference type="PANTHER" id="PTHR43271">
    <property type="entry name" value="BLL2771 PROTEIN"/>
    <property type="match status" value="1"/>
</dbReference>
<feature type="transmembrane region" description="Helical" evidence="8">
    <location>
        <begin position="215"/>
        <end position="237"/>
    </location>
</feature>
<evidence type="ECO:0000256" key="8">
    <source>
        <dbReference type="SAM" id="Phobius"/>
    </source>
</evidence>
<dbReference type="Pfam" id="PF07690">
    <property type="entry name" value="MFS_1"/>
    <property type="match status" value="2"/>
</dbReference>
<dbReference type="PROSITE" id="PS00216">
    <property type="entry name" value="SUGAR_TRANSPORT_1"/>
    <property type="match status" value="1"/>
</dbReference>
<evidence type="ECO:0000256" key="4">
    <source>
        <dbReference type="ARBA" id="ARBA00022475"/>
    </source>
</evidence>
<proteinExistence type="inferred from homology"/>
<dbReference type="EMBL" id="QRGO01000001">
    <property type="protein sequence ID" value="RDV04795.1"/>
    <property type="molecule type" value="Genomic_DNA"/>
</dbReference>
<keyword evidence="11" id="KW-1185">Reference proteome</keyword>
<feature type="transmembrane region" description="Helical" evidence="8">
    <location>
        <begin position="337"/>
        <end position="357"/>
    </location>
</feature>
<dbReference type="CDD" id="cd17324">
    <property type="entry name" value="MFS_NepI_like"/>
    <property type="match status" value="1"/>
</dbReference>
<dbReference type="AlphaFoldDB" id="A0A371BAZ3"/>
<dbReference type="InterPro" id="IPR011701">
    <property type="entry name" value="MFS"/>
</dbReference>
<dbReference type="SUPFAM" id="SSF103473">
    <property type="entry name" value="MFS general substrate transporter"/>
    <property type="match status" value="1"/>
</dbReference>
<gene>
    <name evidence="10" type="ORF">DXH78_09610</name>
</gene>
<keyword evidence="4" id="KW-1003">Cell membrane</keyword>
<dbReference type="GO" id="GO:0005886">
    <property type="term" value="C:plasma membrane"/>
    <property type="evidence" value="ECO:0007669"/>
    <property type="project" value="UniProtKB-SubCell"/>
</dbReference>
<feature type="transmembrane region" description="Helical" evidence="8">
    <location>
        <begin position="12"/>
        <end position="29"/>
    </location>
</feature>
<name>A0A371BAZ3_9BRAD</name>
<dbReference type="PANTHER" id="PTHR43271:SF2">
    <property type="entry name" value="BLL2771 PROTEIN"/>
    <property type="match status" value="1"/>
</dbReference>
<accession>A0A371BAZ3</accession>
<dbReference type="Proteomes" id="UP000263993">
    <property type="component" value="Unassembled WGS sequence"/>
</dbReference>
<feature type="transmembrane region" description="Helical" evidence="8">
    <location>
        <begin position="41"/>
        <end position="66"/>
    </location>
</feature>
<evidence type="ECO:0000256" key="1">
    <source>
        <dbReference type="ARBA" id="ARBA00004651"/>
    </source>
</evidence>
<evidence type="ECO:0000256" key="3">
    <source>
        <dbReference type="ARBA" id="ARBA00022448"/>
    </source>
</evidence>
<organism evidence="10 11">
    <name type="scientific">Undibacter mobilis</name>
    <dbReference type="NCBI Taxonomy" id="2292256"/>
    <lineage>
        <taxon>Bacteria</taxon>
        <taxon>Pseudomonadati</taxon>
        <taxon>Pseudomonadota</taxon>
        <taxon>Alphaproteobacteria</taxon>
        <taxon>Hyphomicrobiales</taxon>
        <taxon>Nitrobacteraceae</taxon>
        <taxon>Undibacter</taxon>
    </lineage>
</organism>
<dbReference type="PROSITE" id="PS50850">
    <property type="entry name" value="MFS"/>
    <property type="match status" value="1"/>
</dbReference>
<keyword evidence="7 8" id="KW-0472">Membrane</keyword>
<dbReference type="InterPro" id="IPR036259">
    <property type="entry name" value="MFS_trans_sf"/>
</dbReference>
<evidence type="ECO:0000256" key="5">
    <source>
        <dbReference type="ARBA" id="ARBA00022692"/>
    </source>
</evidence>
<dbReference type="Gene3D" id="1.20.1250.20">
    <property type="entry name" value="MFS general substrate transporter like domains"/>
    <property type="match status" value="1"/>
</dbReference>
<evidence type="ECO:0000256" key="6">
    <source>
        <dbReference type="ARBA" id="ARBA00022989"/>
    </source>
</evidence>
<dbReference type="InterPro" id="IPR020846">
    <property type="entry name" value="MFS_dom"/>
</dbReference>
<feature type="transmembrane region" description="Helical" evidence="8">
    <location>
        <begin position="303"/>
        <end position="325"/>
    </location>
</feature>
<feature type="transmembrane region" description="Helical" evidence="8">
    <location>
        <begin position="78"/>
        <end position="97"/>
    </location>
</feature>
<dbReference type="GO" id="GO:0022857">
    <property type="term" value="F:transmembrane transporter activity"/>
    <property type="evidence" value="ECO:0007669"/>
    <property type="project" value="InterPro"/>
</dbReference>
<feature type="domain" description="Major facilitator superfamily (MFS) profile" evidence="9">
    <location>
        <begin position="12"/>
        <end position="391"/>
    </location>
</feature>
<keyword evidence="3" id="KW-0813">Transport</keyword>
<keyword evidence="5 8" id="KW-0812">Transmembrane</keyword>
<dbReference type="OrthoDB" id="63984at2"/>
<protein>
    <submittedName>
        <fullName evidence="10">MFS transporter</fullName>
    </submittedName>
</protein>
<feature type="transmembrane region" description="Helical" evidence="8">
    <location>
        <begin position="363"/>
        <end position="386"/>
    </location>
</feature>